<dbReference type="EMBL" id="UGQL01000002">
    <property type="protein sequence ID" value="STZ69598.1"/>
    <property type="molecule type" value="Genomic_DNA"/>
</dbReference>
<feature type="transmembrane region" description="Helical" evidence="1">
    <location>
        <begin position="89"/>
        <end position="107"/>
    </location>
</feature>
<evidence type="ECO:0000313" key="4">
    <source>
        <dbReference type="Proteomes" id="UP000255024"/>
    </source>
</evidence>
<dbReference type="AlphaFoldDB" id="A0A378RSU7"/>
<dbReference type="GeneID" id="93526039"/>
<keyword evidence="4" id="KW-1185">Reference proteome</keyword>
<sequence>MELNFTTLKENFINILKNHYTDFNGRVRRREYWSFTLVSVIISIAFGIVDLLLGTIGIGFTGYIYSLAVLLPSLGLLARRLHDTGKSGWWMLLGLTGIGALVVLYFACIDGTVGQNEYGADPKAGER</sequence>
<evidence type="ECO:0000313" key="2">
    <source>
        <dbReference type="EMBL" id="QQU00229.1"/>
    </source>
</evidence>
<dbReference type="Proteomes" id="UP000255024">
    <property type="component" value="Unassembled WGS sequence"/>
</dbReference>
<dbReference type="InterPro" id="IPR008523">
    <property type="entry name" value="DUF805"/>
</dbReference>
<proteinExistence type="predicted"/>
<dbReference type="EMBL" id="CP068108">
    <property type="protein sequence ID" value="QQU00229.1"/>
    <property type="molecule type" value="Genomic_DNA"/>
</dbReference>
<keyword evidence="1" id="KW-0812">Transmembrane</keyword>
<feature type="transmembrane region" description="Helical" evidence="1">
    <location>
        <begin position="55"/>
        <end position="77"/>
    </location>
</feature>
<gene>
    <name evidence="3" type="primary">yhaI</name>
    <name evidence="2" type="ORF">I6I88_00165</name>
    <name evidence="3" type="ORF">NCTC11179_03108</name>
</gene>
<reference evidence="2 5" key="2">
    <citation type="submission" date="2021-01" db="EMBL/GenBank/DDBJ databases">
        <title>FDA dAtabase for Regulatory Grade micrObial Sequences (FDA-ARGOS): Supporting development and validation of Infectious Disease Dx tests.</title>
        <authorList>
            <person name="Sproer C."/>
            <person name="Gronow S."/>
            <person name="Severitt S."/>
            <person name="Schroder I."/>
            <person name="Tallon L."/>
            <person name="Sadzewicz L."/>
            <person name="Zhao X."/>
            <person name="Boylan J."/>
            <person name="Ott S."/>
            <person name="Bowen H."/>
            <person name="Vavikolanu K."/>
            <person name="Mehta A."/>
            <person name="Aluvathingal J."/>
            <person name="Nadendla S."/>
            <person name="Lowell S."/>
            <person name="Myers T."/>
            <person name="Yan Y."/>
            <person name="Sichtig H."/>
        </authorList>
    </citation>
    <scope>NUCLEOTIDE SEQUENCE [LARGE SCALE GENOMIC DNA]</scope>
    <source>
        <strain evidence="2 5">FDAARGOS_1131</strain>
    </source>
</reference>
<dbReference type="PANTHER" id="PTHR34980:SF2">
    <property type="entry name" value="INNER MEMBRANE PROTEIN YHAH-RELATED"/>
    <property type="match status" value="1"/>
</dbReference>
<keyword evidence="1" id="KW-0472">Membrane</keyword>
<name>A0A378RSU7_MYROD</name>
<accession>A0A378RSU7</accession>
<dbReference type="RefSeq" id="WP_002989355.1">
    <property type="nucleotide sequence ID" value="NZ_CP068107.1"/>
</dbReference>
<evidence type="ECO:0000256" key="1">
    <source>
        <dbReference type="SAM" id="Phobius"/>
    </source>
</evidence>
<organism evidence="3 4">
    <name type="scientific">Myroides odoratus</name>
    <name type="common">Flavobacterium odoratum</name>
    <dbReference type="NCBI Taxonomy" id="256"/>
    <lineage>
        <taxon>Bacteria</taxon>
        <taxon>Pseudomonadati</taxon>
        <taxon>Bacteroidota</taxon>
        <taxon>Flavobacteriia</taxon>
        <taxon>Flavobacteriales</taxon>
        <taxon>Flavobacteriaceae</taxon>
        <taxon>Myroides</taxon>
    </lineage>
</organism>
<feature type="transmembrane region" description="Helical" evidence="1">
    <location>
        <begin position="32"/>
        <end position="49"/>
    </location>
</feature>
<evidence type="ECO:0000313" key="3">
    <source>
        <dbReference type="EMBL" id="STZ69598.1"/>
    </source>
</evidence>
<keyword evidence="1" id="KW-1133">Transmembrane helix</keyword>
<dbReference type="Proteomes" id="UP000596202">
    <property type="component" value="Chromosome"/>
</dbReference>
<dbReference type="Pfam" id="PF05656">
    <property type="entry name" value="DUF805"/>
    <property type="match status" value="1"/>
</dbReference>
<dbReference type="GO" id="GO:0005886">
    <property type="term" value="C:plasma membrane"/>
    <property type="evidence" value="ECO:0007669"/>
    <property type="project" value="TreeGrafter"/>
</dbReference>
<evidence type="ECO:0000313" key="5">
    <source>
        <dbReference type="Proteomes" id="UP000596202"/>
    </source>
</evidence>
<protein>
    <submittedName>
        <fullName evidence="2">DUF805 domain-containing protein</fullName>
    </submittedName>
    <submittedName>
        <fullName evidence="3">Inner membrane protein yhaI</fullName>
    </submittedName>
</protein>
<dbReference type="OrthoDB" id="9812349at2"/>
<dbReference type="PANTHER" id="PTHR34980">
    <property type="entry name" value="INNER MEMBRANE PROTEIN-RELATED-RELATED"/>
    <property type="match status" value="1"/>
</dbReference>
<reference evidence="3 4" key="1">
    <citation type="submission" date="2018-06" db="EMBL/GenBank/DDBJ databases">
        <authorList>
            <consortium name="Pathogen Informatics"/>
            <person name="Doyle S."/>
        </authorList>
    </citation>
    <scope>NUCLEOTIDE SEQUENCE [LARGE SCALE GENOMIC DNA]</scope>
    <source>
        <strain evidence="3 4">NCTC11179</strain>
    </source>
</reference>